<dbReference type="PANTHER" id="PTHR11803:SF58">
    <property type="entry name" value="PROTEIN HMF1-RELATED"/>
    <property type="match status" value="1"/>
</dbReference>
<dbReference type="Proteomes" id="UP000754883">
    <property type="component" value="Unassembled WGS sequence"/>
</dbReference>
<evidence type="ECO:0000313" key="2">
    <source>
        <dbReference type="EMBL" id="CAH0003692.1"/>
    </source>
</evidence>
<sequence>MPIPIQQPKYTKPEDSEEVRQQVAKSHQVMRNITSDRVDRPIGPYSHGMVTTVRPLSGLVFLCGQCPVFPDGTVLEGTVEEKTRLVCENAKNALEAAGTSLDKVVKVTMFFTDIADYDESNSVYIKYFPHIPARSAMEVSKIPPRGTTLQMDVIALQ</sequence>
<dbReference type="AlphaFoldDB" id="A0A9N9YDB5"/>
<gene>
    <name evidence="2" type="ORF">CBYS24578_00009760</name>
</gene>
<dbReference type="GO" id="GO:0019239">
    <property type="term" value="F:deaminase activity"/>
    <property type="evidence" value="ECO:0007669"/>
    <property type="project" value="TreeGrafter"/>
</dbReference>
<dbReference type="PANTHER" id="PTHR11803">
    <property type="entry name" value="2-IMINOBUTANOATE/2-IMINOPROPANOATE DEAMINASE RIDA"/>
    <property type="match status" value="1"/>
</dbReference>
<organism evidence="2 3">
    <name type="scientific">Clonostachys byssicola</name>
    <dbReference type="NCBI Taxonomy" id="160290"/>
    <lineage>
        <taxon>Eukaryota</taxon>
        <taxon>Fungi</taxon>
        <taxon>Dikarya</taxon>
        <taxon>Ascomycota</taxon>
        <taxon>Pezizomycotina</taxon>
        <taxon>Sordariomycetes</taxon>
        <taxon>Hypocreomycetidae</taxon>
        <taxon>Hypocreales</taxon>
        <taxon>Bionectriaceae</taxon>
        <taxon>Clonostachys</taxon>
    </lineage>
</organism>
<dbReference type="InterPro" id="IPR006175">
    <property type="entry name" value="YjgF/YER057c/UK114"/>
</dbReference>
<comment type="similarity">
    <text evidence="1">Belongs to the RutC family.</text>
</comment>
<dbReference type="Pfam" id="PF01042">
    <property type="entry name" value="Ribonuc_L-PSP"/>
    <property type="match status" value="1"/>
</dbReference>
<dbReference type="GO" id="GO:0005829">
    <property type="term" value="C:cytosol"/>
    <property type="evidence" value="ECO:0007669"/>
    <property type="project" value="TreeGrafter"/>
</dbReference>
<proteinExistence type="inferred from homology"/>
<keyword evidence="3" id="KW-1185">Reference proteome</keyword>
<dbReference type="InterPro" id="IPR035959">
    <property type="entry name" value="RutC-like_sf"/>
</dbReference>
<dbReference type="CDD" id="cd00448">
    <property type="entry name" value="YjgF_YER057c_UK114_family"/>
    <property type="match status" value="1"/>
</dbReference>
<reference evidence="2" key="1">
    <citation type="submission" date="2021-10" db="EMBL/GenBank/DDBJ databases">
        <authorList>
            <person name="Piombo E."/>
        </authorList>
    </citation>
    <scope>NUCLEOTIDE SEQUENCE</scope>
</reference>
<protein>
    <submittedName>
        <fullName evidence="2">Uncharacterized protein</fullName>
    </submittedName>
</protein>
<name>A0A9N9YDB5_9HYPO</name>
<dbReference type="Gene3D" id="3.30.1330.40">
    <property type="entry name" value="RutC-like"/>
    <property type="match status" value="1"/>
</dbReference>
<evidence type="ECO:0000313" key="3">
    <source>
        <dbReference type="Proteomes" id="UP000754883"/>
    </source>
</evidence>
<accession>A0A9N9YDB5</accession>
<dbReference type="OrthoDB" id="309640at2759"/>
<dbReference type="SUPFAM" id="SSF55298">
    <property type="entry name" value="YjgF-like"/>
    <property type="match status" value="1"/>
</dbReference>
<dbReference type="EMBL" id="CABFNO020001565">
    <property type="protein sequence ID" value="CAH0003692.1"/>
    <property type="molecule type" value="Genomic_DNA"/>
</dbReference>
<evidence type="ECO:0000256" key="1">
    <source>
        <dbReference type="ARBA" id="ARBA00010552"/>
    </source>
</evidence>
<comment type="caution">
    <text evidence="2">The sequence shown here is derived from an EMBL/GenBank/DDBJ whole genome shotgun (WGS) entry which is preliminary data.</text>
</comment>